<dbReference type="PANTHER" id="PTHR43420:SF42">
    <property type="entry name" value="N-ACETYLTRANSFERASE DOMAIN-CONTAINING PROTEIN"/>
    <property type="match status" value="1"/>
</dbReference>
<accession>A0A173MKI8</accession>
<organism evidence="4 5">
    <name type="scientific">Filimonas lacunae</name>
    <dbReference type="NCBI Taxonomy" id="477680"/>
    <lineage>
        <taxon>Bacteria</taxon>
        <taxon>Pseudomonadati</taxon>
        <taxon>Bacteroidota</taxon>
        <taxon>Chitinophagia</taxon>
        <taxon>Chitinophagales</taxon>
        <taxon>Chitinophagaceae</taxon>
        <taxon>Filimonas</taxon>
    </lineage>
</organism>
<dbReference type="EMBL" id="FTOR01000003">
    <property type="protein sequence ID" value="SIT10044.1"/>
    <property type="molecule type" value="Genomic_DNA"/>
</dbReference>
<proteinExistence type="predicted"/>
<dbReference type="Gene3D" id="3.40.630.30">
    <property type="match status" value="1"/>
</dbReference>
<feature type="domain" description="N-acetyltransferase" evidence="3">
    <location>
        <begin position="1"/>
        <end position="134"/>
    </location>
</feature>
<dbReference type="AlphaFoldDB" id="A0A173MKI8"/>
<gene>
    <name evidence="4" type="ORF">SAMN05421788_103489</name>
</gene>
<dbReference type="Pfam" id="PF13673">
    <property type="entry name" value="Acetyltransf_10"/>
    <property type="match status" value="1"/>
</dbReference>
<keyword evidence="1 4" id="KW-0808">Transferase</keyword>
<dbReference type="PROSITE" id="PS51186">
    <property type="entry name" value="GNAT"/>
    <property type="match status" value="1"/>
</dbReference>
<evidence type="ECO:0000259" key="3">
    <source>
        <dbReference type="PROSITE" id="PS51186"/>
    </source>
</evidence>
<protein>
    <submittedName>
        <fullName evidence="4">Acetyltransferase (GNAT) domain-containing protein</fullName>
    </submittedName>
</protein>
<evidence type="ECO:0000313" key="5">
    <source>
        <dbReference type="Proteomes" id="UP000186917"/>
    </source>
</evidence>
<dbReference type="KEGG" id="fln:FLA_4186"/>
<evidence type="ECO:0000313" key="4">
    <source>
        <dbReference type="EMBL" id="SIT10044.1"/>
    </source>
</evidence>
<sequence length="134" mass="15380">MEIKEVPLDIIWQMRKEVMYPSFTIDEVKLADDATGLHMGVYEADTPVSVVSVFIKNQQLQFRKFATLTTLQGKGYGKALLSHVMQLAQQQQCTAVWCNARVSAAPFYQRFGMQPVGEQWQQHGHEFVKMEKQL</sequence>
<evidence type="ECO:0000256" key="2">
    <source>
        <dbReference type="ARBA" id="ARBA00023315"/>
    </source>
</evidence>
<dbReference type="InterPro" id="IPR016181">
    <property type="entry name" value="Acyl_CoA_acyltransferase"/>
</dbReference>
<keyword evidence="5" id="KW-1185">Reference proteome</keyword>
<dbReference type="SUPFAM" id="SSF55729">
    <property type="entry name" value="Acyl-CoA N-acyltransferases (Nat)"/>
    <property type="match status" value="1"/>
</dbReference>
<evidence type="ECO:0000256" key="1">
    <source>
        <dbReference type="ARBA" id="ARBA00022679"/>
    </source>
</evidence>
<name>A0A173MKI8_9BACT</name>
<dbReference type="CDD" id="cd04301">
    <property type="entry name" value="NAT_SF"/>
    <property type="match status" value="1"/>
</dbReference>
<dbReference type="Proteomes" id="UP000186917">
    <property type="component" value="Unassembled WGS sequence"/>
</dbReference>
<keyword evidence="2" id="KW-0012">Acyltransferase</keyword>
<dbReference type="RefSeq" id="WP_231940293.1">
    <property type="nucleotide sequence ID" value="NZ_AP017422.1"/>
</dbReference>
<dbReference type="InterPro" id="IPR000182">
    <property type="entry name" value="GNAT_dom"/>
</dbReference>
<dbReference type="STRING" id="477680.SAMN05421788_103489"/>
<dbReference type="GO" id="GO:0016747">
    <property type="term" value="F:acyltransferase activity, transferring groups other than amino-acyl groups"/>
    <property type="evidence" value="ECO:0007669"/>
    <property type="project" value="InterPro"/>
</dbReference>
<dbReference type="InterPro" id="IPR050680">
    <property type="entry name" value="YpeA/RimI_acetyltransf"/>
</dbReference>
<reference evidence="5" key="1">
    <citation type="submission" date="2017-01" db="EMBL/GenBank/DDBJ databases">
        <authorList>
            <person name="Varghese N."/>
            <person name="Submissions S."/>
        </authorList>
    </citation>
    <scope>NUCLEOTIDE SEQUENCE [LARGE SCALE GENOMIC DNA]</scope>
    <source>
        <strain evidence="5">DSM 21054</strain>
    </source>
</reference>
<dbReference type="PANTHER" id="PTHR43420">
    <property type="entry name" value="ACETYLTRANSFERASE"/>
    <property type="match status" value="1"/>
</dbReference>